<organism evidence="2 3">
    <name type="scientific">Anaerotruncus massiliensis</name>
    <name type="common">ex Liu et al. 2021</name>
    <dbReference type="NCBI Taxonomy" id="2321404"/>
    <lineage>
        <taxon>Bacteria</taxon>
        <taxon>Bacillati</taxon>
        <taxon>Bacillota</taxon>
        <taxon>Clostridia</taxon>
        <taxon>Eubacteriales</taxon>
        <taxon>Oscillospiraceae</taxon>
        <taxon>Anaerotruncus</taxon>
    </lineage>
</organism>
<proteinExistence type="predicted"/>
<dbReference type="EMBL" id="RCHT01000017">
    <property type="protein sequence ID" value="RLL09759.1"/>
    <property type="molecule type" value="Genomic_DNA"/>
</dbReference>
<keyword evidence="3" id="KW-1185">Reference proteome</keyword>
<evidence type="ECO:0000256" key="1">
    <source>
        <dbReference type="PIRSR" id="PIRSR000440-1"/>
    </source>
</evidence>
<name>A0A498CZC4_9FIRM</name>
<dbReference type="SUPFAM" id="SSF52777">
    <property type="entry name" value="CoA-dependent acyltransferases"/>
    <property type="match status" value="1"/>
</dbReference>
<dbReference type="InterPro" id="IPR023213">
    <property type="entry name" value="CAT-like_dom_sf"/>
</dbReference>
<dbReference type="InterPro" id="IPR001707">
    <property type="entry name" value="Cmp_AcTrfase"/>
</dbReference>
<sequence>MFHPIELDRWERKDTFQNFMDLDCSYSVTQDLCVTPFHAHVRARGLRFYPAFSWAVLYAVNRHREFRMGLDGEGRPGYYDEIHAEYTVLDRRTGNMDSLNTAYRAAFSEFHAAMSADLERFERDGTRTVSRENSVLLSCVPWFTYTGLSFHMKSNLSFLRPMFVWGRYRRQGEELLMPFTIQAHHAATDGYHCHLLFADLERVLREPENYLK</sequence>
<comment type="caution">
    <text evidence="2">The sequence shown here is derived from an EMBL/GenBank/DDBJ whole genome shotgun (WGS) entry which is preliminary data.</text>
</comment>
<dbReference type="SMART" id="SM01059">
    <property type="entry name" value="CAT"/>
    <property type="match status" value="1"/>
</dbReference>
<feature type="active site" description="Proton acceptor" evidence="1">
    <location>
        <position position="185"/>
    </location>
</feature>
<dbReference type="Pfam" id="PF00302">
    <property type="entry name" value="CAT"/>
    <property type="match status" value="1"/>
</dbReference>
<evidence type="ECO:0000313" key="2">
    <source>
        <dbReference type="EMBL" id="RLL09759.1"/>
    </source>
</evidence>
<protein>
    <submittedName>
        <fullName evidence="2">Chloramphenicol acetyltransferase CAT</fullName>
    </submittedName>
</protein>
<gene>
    <name evidence="2" type="ORF">D4A47_09605</name>
</gene>
<dbReference type="Proteomes" id="UP000276301">
    <property type="component" value="Unassembled WGS sequence"/>
</dbReference>
<dbReference type="PANTHER" id="PTHR38474">
    <property type="entry name" value="SLR0299 PROTEIN"/>
    <property type="match status" value="1"/>
</dbReference>
<evidence type="ECO:0000313" key="3">
    <source>
        <dbReference type="Proteomes" id="UP000276301"/>
    </source>
</evidence>
<dbReference type="RefSeq" id="WP_121587111.1">
    <property type="nucleotide sequence ID" value="NZ_RCHT01000017.1"/>
</dbReference>
<reference evidence="2 3" key="1">
    <citation type="submission" date="2018-10" db="EMBL/GenBank/DDBJ databases">
        <title>Anaerotruncus faecis sp. nov., isolated from human feces.</title>
        <authorList>
            <person name="Wang Y.-J."/>
        </authorList>
    </citation>
    <scope>NUCLEOTIDE SEQUENCE [LARGE SCALE GENOMIC DNA]</scope>
    <source>
        <strain evidence="2 3">22A2-44</strain>
    </source>
</reference>
<keyword evidence="2" id="KW-0808">Transferase</keyword>
<dbReference type="Gene3D" id="3.30.559.10">
    <property type="entry name" value="Chloramphenicol acetyltransferase-like domain"/>
    <property type="match status" value="1"/>
</dbReference>
<dbReference type="PIRSF" id="PIRSF000440">
    <property type="entry name" value="CAT"/>
    <property type="match status" value="1"/>
</dbReference>
<dbReference type="AlphaFoldDB" id="A0A498CZC4"/>
<accession>A0A498CZC4</accession>
<dbReference type="PANTHER" id="PTHR38474:SF2">
    <property type="entry name" value="CHLORAMPHENICOL ACETYLTRANSFERASE"/>
    <property type="match status" value="1"/>
</dbReference>
<dbReference type="GO" id="GO:0008811">
    <property type="term" value="F:chloramphenicol O-acetyltransferase activity"/>
    <property type="evidence" value="ECO:0007669"/>
    <property type="project" value="InterPro"/>
</dbReference>